<evidence type="ECO:0000313" key="3">
    <source>
        <dbReference type="EMBL" id="ADU49754.1"/>
    </source>
</evidence>
<dbReference type="RefSeq" id="WP_013494066.1">
    <property type="nucleotide sequence ID" value="NC_014830.1"/>
</dbReference>
<dbReference type="EMBL" id="CP002343">
    <property type="protein sequence ID" value="ADU49754.1"/>
    <property type="molecule type" value="Genomic_DNA"/>
</dbReference>
<evidence type="ECO:0000259" key="2">
    <source>
        <dbReference type="SMART" id="SM00776"/>
    </source>
</evidence>
<dbReference type="InterPro" id="IPR008979">
    <property type="entry name" value="Galactose-bd-like_sf"/>
</dbReference>
<dbReference type="PANTHER" id="PTHR34853:SF1">
    <property type="entry name" value="LIPASE 5"/>
    <property type="match status" value="1"/>
</dbReference>
<dbReference type="ESTHER" id="intc7-e6sds3">
    <property type="family name" value="Fungal-Bact_LIP"/>
</dbReference>
<dbReference type="InterPro" id="IPR005152">
    <property type="entry name" value="Lipase_secreted"/>
</dbReference>
<dbReference type="SUPFAM" id="SSF53474">
    <property type="entry name" value="alpha/beta-Hydrolases"/>
    <property type="match status" value="1"/>
</dbReference>
<dbReference type="Gene3D" id="1.10.260.130">
    <property type="match status" value="1"/>
</dbReference>
<dbReference type="Pfam" id="PF08305">
    <property type="entry name" value="NPCBM"/>
    <property type="match status" value="2"/>
</dbReference>
<dbReference type="OrthoDB" id="9798122at2"/>
<dbReference type="KEGG" id="ica:Intca_3271"/>
<dbReference type="PROSITE" id="PS51318">
    <property type="entry name" value="TAT"/>
    <property type="match status" value="1"/>
</dbReference>
<feature type="domain" description="Glycosyl hydrolase family 98 putative carbohydrate-binding module" evidence="2">
    <location>
        <begin position="195"/>
        <end position="340"/>
    </location>
</feature>
<keyword evidence="4" id="KW-1185">Reference proteome</keyword>
<dbReference type="Gene3D" id="2.60.120.1060">
    <property type="entry name" value="NPCBM/NEW2 domain"/>
    <property type="match status" value="2"/>
</dbReference>
<keyword evidence="1" id="KW-0732">Signal</keyword>
<feature type="signal peptide" evidence="1">
    <location>
        <begin position="1"/>
        <end position="30"/>
    </location>
</feature>
<dbReference type="InterPro" id="IPR029058">
    <property type="entry name" value="AB_hydrolase_fold"/>
</dbReference>
<gene>
    <name evidence="3" type="ordered locus">Intca_3271</name>
</gene>
<dbReference type="HOGENOM" id="CLU_386275_0_0_11"/>
<dbReference type="GO" id="GO:0016042">
    <property type="term" value="P:lipid catabolic process"/>
    <property type="evidence" value="ECO:0007669"/>
    <property type="project" value="InterPro"/>
</dbReference>
<reference evidence="3 4" key="1">
    <citation type="journal article" date="2010" name="Stand. Genomic Sci.">
        <title>Complete genome sequence of Intrasporangium calvum type strain (7 KIP).</title>
        <authorList>
            <person name="Del Rio T.G."/>
            <person name="Chertkov O."/>
            <person name="Yasawong M."/>
            <person name="Lucas S."/>
            <person name="Deshpande S."/>
            <person name="Cheng J.F."/>
            <person name="Detter C."/>
            <person name="Tapia R."/>
            <person name="Han C."/>
            <person name="Goodwin L."/>
            <person name="Pitluck S."/>
            <person name="Liolios K."/>
            <person name="Ivanova N."/>
            <person name="Mavromatis K."/>
            <person name="Pati A."/>
            <person name="Chen A."/>
            <person name="Palaniappan K."/>
            <person name="Land M."/>
            <person name="Hauser L."/>
            <person name="Chang Y.J."/>
            <person name="Jeffries C.D."/>
            <person name="Rohde M."/>
            <person name="Pukall R."/>
            <person name="Sikorski J."/>
            <person name="Goker M."/>
            <person name="Woyke T."/>
            <person name="Bristow J."/>
            <person name="Eisen J.A."/>
            <person name="Markowitz V."/>
            <person name="Hugenholtz P."/>
            <person name="Kyrpides N.C."/>
            <person name="Klenk H.P."/>
            <person name="Lapidus A."/>
        </authorList>
    </citation>
    <scope>NUCLEOTIDE SEQUENCE [LARGE SCALE GENOMIC DNA]</scope>
    <source>
        <strain evidence="4">ATCC 23552 / DSM 43043 / JCM 3097 / NBRC 12989 / 7 KIP</strain>
    </source>
</reference>
<dbReference type="InterPro" id="IPR038637">
    <property type="entry name" value="NPCBM_sf"/>
</dbReference>
<evidence type="ECO:0000256" key="1">
    <source>
        <dbReference type="SAM" id="SignalP"/>
    </source>
</evidence>
<organism evidence="3 4">
    <name type="scientific">Intrasporangium calvum (strain ATCC 23552 / DSM 43043 / JCM 3097 / NBRC 12989 / NCIMB 10167 / NRRL B-3866 / 7 KIP)</name>
    <dbReference type="NCBI Taxonomy" id="710696"/>
    <lineage>
        <taxon>Bacteria</taxon>
        <taxon>Bacillati</taxon>
        <taxon>Actinomycetota</taxon>
        <taxon>Actinomycetes</taxon>
        <taxon>Micrococcales</taxon>
        <taxon>Intrasporangiaceae</taxon>
        <taxon>Intrasporangium</taxon>
    </lineage>
</organism>
<dbReference type="InterPro" id="IPR006311">
    <property type="entry name" value="TAT_signal"/>
</dbReference>
<dbReference type="eggNOG" id="COG0429">
    <property type="taxonomic scope" value="Bacteria"/>
</dbReference>
<dbReference type="STRING" id="710696.Intca_3271"/>
<sequence length="721" mass="74387">MRTQRRAAPALTALTVAALAALGSGGPAQAAEPAAPTTDAFASDLAWVSATNGLGPVERDRSNGGSAAGDGRSIYLEHKYSKGLGVHADSVVRYHLGRNCETFISDVGIDAEVGSAGSVAFSVIADGSLVAQTGILTGSSAVGRIMADVDGATYVDLVVTSGGDGTTEDHADWAGAKFECSGDGAAADHGPLSAPTATGPVSDLPWVSATNGWGPVEKDLSNGERAAGDGRPLKLGSTTYSKGLGVHSESRIRYFVGNACTSFTAKVGLDEEVGWLGSASFHVYVDGVQVVESPRLTGSSATYSLIAPISGASYVDLVVDDQGDGIDKDHADWADATFLCGNDAAGEAFYTAPATLGPDNGDIVRTEASSFYVDPLKVTKVNATVTRMMYRTTDTFGTPVAVTGQLIVPKAAWAGSGPRPLVAWAPGTQGLGDQCAPSKLMASGLEYEGPFIAGLILRGYVVAVVDYEGLGTPGIHSYMIREAQGHAVLDAARAALRLPDTGLTTASPIALTGYSQGGGASAAAAELAPSYAPELKVVGAAAGGVPGDLEMVAEKLDGTFYVGFMGYAIRSITDTYDVALEQFANAKGIALMGELENECTVESMFEHAFTKSSSLTVDGRPIIDHMREPWLAGVVQAQRLGVGLKPSVPTLVIHSYTDDVIPFEAGRGVAQRWCAQGADVRFQPSLGPGHVGGFLTSYGWSLAFLDDVFAGRTVQSNCGTF</sequence>
<dbReference type="GO" id="GO:0004806">
    <property type="term" value="F:triacylglycerol lipase activity"/>
    <property type="evidence" value="ECO:0007669"/>
    <property type="project" value="UniProtKB-EC"/>
</dbReference>
<feature type="chain" id="PRO_5003209064" evidence="1">
    <location>
        <begin position="31"/>
        <end position="721"/>
    </location>
</feature>
<proteinExistence type="predicted"/>
<dbReference type="PANTHER" id="PTHR34853">
    <property type="match status" value="1"/>
</dbReference>
<dbReference type="Gene3D" id="3.40.50.1820">
    <property type="entry name" value="alpha/beta hydrolase"/>
    <property type="match status" value="1"/>
</dbReference>
<dbReference type="SUPFAM" id="SSF49785">
    <property type="entry name" value="Galactose-binding domain-like"/>
    <property type="match status" value="2"/>
</dbReference>
<keyword evidence="3" id="KW-0378">Hydrolase</keyword>
<dbReference type="InterPro" id="IPR013222">
    <property type="entry name" value="Glyco_hyd_98_carb-bd"/>
</dbReference>
<name>E6SDS3_INTC7</name>
<dbReference type="EC" id="3.1.1.3" evidence="3"/>
<dbReference type="Proteomes" id="UP000008914">
    <property type="component" value="Chromosome"/>
</dbReference>
<dbReference type="SMART" id="SM00776">
    <property type="entry name" value="NPCBM"/>
    <property type="match status" value="2"/>
</dbReference>
<dbReference type="Pfam" id="PF03583">
    <property type="entry name" value="LIP"/>
    <property type="match status" value="1"/>
</dbReference>
<dbReference type="AlphaFoldDB" id="E6SDS3"/>
<accession>E6SDS3</accession>
<evidence type="ECO:0000313" key="4">
    <source>
        <dbReference type="Proteomes" id="UP000008914"/>
    </source>
</evidence>
<feature type="domain" description="Glycosyl hydrolase family 98 putative carbohydrate-binding module" evidence="2">
    <location>
        <begin position="36"/>
        <end position="180"/>
    </location>
</feature>
<protein>
    <submittedName>
        <fullName evidence="3">Triacylglycerol lipase</fullName>
        <ecNumber evidence="3">3.1.1.3</ecNumber>
    </submittedName>
</protein>